<dbReference type="AlphaFoldDB" id="A0ABD2PVY9"/>
<dbReference type="Pfam" id="PF16178">
    <property type="entry name" value="Anoct_dimer"/>
    <property type="match status" value="1"/>
</dbReference>
<name>A0ABD2PVY9_9PLAT</name>
<comment type="caution">
    <text evidence="3">The sequence shown here is derived from an EMBL/GenBank/DDBJ whole genome shotgun (WGS) entry which is preliminary data.</text>
</comment>
<dbReference type="Proteomes" id="UP001626550">
    <property type="component" value="Unassembled WGS sequence"/>
</dbReference>
<dbReference type="EMBL" id="JBJKFK010002116">
    <property type="protein sequence ID" value="KAL3311609.1"/>
    <property type="molecule type" value="Genomic_DNA"/>
</dbReference>
<accession>A0ABD2PVY9</accession>
<feature type="region of interest" description="Disordered" evidence="1">
    <location>
        <begin position="51"/>
        <end position="72"/>
    </location>
</feature>
<evidence type="ECO:0000259" key="2">
    <source>
        <dbReference type="Pfam" id="PF16178"/>
    </source>
</evidence>
<gene>
    <name evidence="3" type="primary">ANO7_1</name>
    <name evidence="3" type="ORF">Ciccas_009808</name>
</gene>
<proteinExistence type="predicted"/>
<sequence>MKKVNIREFPQPQLEITFSRLQQACYQPFNLISGDQGVIYLNKVAVQEESHSSYDNHDHDAGSNSHTLTENNRDQGATHIAGYYFDDGVRRTDFVIVWQLPLSQQQVSQSACYKRQQAFRDEYVENLLSLGVELEKAVVATTSYEMHYLKVHIPWHLMCTYAEILKLRVPIKTHFRSEPNWSAKALSRLRLPNFMLCPVAYKTPEVSSCLFSSNKIHTLVGLWERVCFDARVQVSWSRESGEVKPQVSARRRPRPGYLDWRGVQRHH</sequence>
<dbReference type="InterPro" id="IPR032394">
    <property type="entry name" value="Anoct_dimer"/>
</dbReference>
<protein>
    <submittedName>
        <fullName evidence="3">Anoctamin-7</fullName>
    </submittedName>
</protein>
<evidence type="ECO:0000256" key="1">
    <source>
        <dbReference type="SAM" id="MobiDB-lite"/>
    </source>
</evidence>
<organism evidence="3 4">
    <name type="scientific">Cichlidogyrus casuarinus</name>
    <dbReference type="NCBI Taxonomy" id="1844966"/>
    <lineage>
        <taxon>Eukaryota</taxon>
        <taxon>Metazoa</taxon>
        <taxon>Spiralia</taxon>
        <taxon>Lophotrochozoa</taxon>
        <taxon>Platyhelminthes</taxon>
        <taxon>Monogenea</taxon>
        <taxon>Monopisthocotylea</taxon>
        <taxon>Dactylogyridea</taxon>
        <taxon>Ancyrocephalidae</taxon>
        <taxon>Cichlidogyrus</taxon>
    </lineage>
</organism>
<keyword evidence="4" id="KW-1185">Reference proteome</keyword>
<feature type="domain" description="Anoctamin dimerisation" evidence="2">
    <location>
        <begin position="84"/>
        <end position="221"/>
    </location>
</feature>
<evidence type="ECO:0000313" key="3">
    <source>
        <dbReference type="EMBL" id="KAL3311609.1"/>
    </source>
</evidence>
<evidence type="ECO:0000313" key="4">
    <source>
        <dbReference type="Proteomes" id="UP001626550"/>
    </source>
</evidence>
<reference evidence="3 4" key="1">
    <citation type="submission" date="2024-11" db="EMBL/GenBank/DDBJ databases">
        <title>Adaptive evolution of stress response genes in parasites aligns with host niche diversity.</title>
        <authorList>
            <person name="Hahn C."/>
            <person name="Resl P."/>
        </authorList>
    </citation>
    <scope>NUCLEOTIDE SEQUENCE [LARGE SCALE GENOMIC DNA]</scope>
    <source>
        <strain evidence="3">EGGRZ-B1_66</strain>
        <tissue evidence="3">Body</tissue>
    </source>
</reference>
<feature type="compositionally biased region" description="Basic and acidic residues" evidence="1">
    <location>
        <begin position="51"/>
        <end position="61"/>
    </location>
</feature>